<organism evidence="12 13">
    <name type="scientific">Rhizobium leguminosarum bv. trifolii WSM2297</name>
    <dbReference type="NCBI Taxonomy" id="754762"/>
    <lineage>
        <taxon>Bacteria</taxon>
        <taxon>Pseudomonadati</taxon>
        <taxon>Pseudomonadota</taxon>
        <taxon>Alphaproteobacteria</taxon>
        <taxon>Hyphomicrobiales</taxon>
        <taxon>Rhizobiaceae</taxon>
        <taxon>Rhizobium/Agrobacterium group</taxon>
        <taxon>Rhizobium</taxon>
    </lineage>
</organism>
<dbReference type="SUPFAM" id="SSF52540">
    <property type="entry name" value="P-loop containing nucleoside triphosphate hydrolases"/>
    <property type="match status" value="2"/>
</dbReference>
<dbReference type="GO" id="GO:0005886">
    <property type="term" value="C:plasma membrane"/>
    <property type="evidence" value="ECO:0007669"/>
    <property type="project" value="UniProtKB-SubCell"/>
</dbReference>
<evidence type="ECO:0000256" key="3">
    <source>
        <dbReference type="ARBA" id="ARBA00022448"/>
    </source>
</evidence>
<evidence type="ECO:0000313" key="13">
    <source>
        <dbReference type="Proteomes" id="UP000005732"/>
    </source>
</evidence>
<dbReference type="SMART" id="SM00382">
    <property type="entry name" value="AAA"/>
    <property type="match status" value="2"/>
</dbReference>
<protein>
    <submittedName>
        <fullName evidence="12">ABC-type sugar transport system, ATPase component</fullName>
    </submittedName>
</protein>
<evidence type="ECO:0000256" key="5">
    <source>
        <dbReference type="ARBA" id="ARBA00022597"/>
    </source>
</evidence>
<dbReference type="EMBL" id="JH719395">
    <property type="protein sequence ID" value="EJC82197.1"/>
    <property type="molecule type" value="Genomic_DNA"/>
</dbReference>
<dbReference type="PANTHER" id="PTHR43790">
    <property type="entry name" value="CARBOHYDRATE TRANSPORT ATP-BINDING PROTEIN MG119-RELATED"/>
    <property type="match status" value="1"/>
</dbReference>
<dbReference type="GO" id="GO:0016887">
    <property type="term" value="F:ATP hydrolysis activity"/>
    <property type="evidence" value="ECO:0007669"/>
    <property type="project" value="InterPro"/>
</dbReference>
<keyword evidence="8" id="KW-0067">ATP-binding</keyword>
<feature type="domain" description="ABC transporter" evidence="11">
    <location>
        <begin position="283"/>
        <end position="525"/>
    </location>
</feature>
<accession>J0CFS5</accession>
<evidence type="ECO:0000256" key="7">
    <source>
        <dbReference type="ARBA" id="ARBA00022741"/>
    </source>
</evidence>
<dbReference type="Pfam" id="PF00005">
    <property type="entry name" value="ABC_tran"/>
    <property type="match status" value="2"/>
</dbReference>
<feature type="domain" description="ABC transporter" evidence="11">
    <location>
        <begin position="35"/>
        <end position="270"/>
    </location>
</feature>
<keyword evidence="4" id="KW-1003">Cell membrane</keyword>
<comment type="subcellular location">
    <subcellularLocation>
        <location evidence="1">Cell membrane</location>
        <topology evidence="1">Peripheral membrane protein</topology>
    </subcellularLocation>
</comment>
<name>J0CFS5_RHILT</name>
<dbReference type="InterPro" id="IPR003593">
    <property type="entry name" value="AAA+_ATPase"/>
</dbReference>
<gene>
    <name evidence="12" type="ORF">Rleg4DRAFT_3903</name>
</gene>
<dbReference type="Gene3D" id="3.40.50.300">
    <property type="entry name" value="P-loop containing nucleotide triphosphate hydrolases"/>
    <property type="match status" value="2"/>
</dbReference>
<evidence type="ECO:0000313" key="12">
    <source>
        <dbReference type="EMBL" id="EJC82197.1"/>
    </source>
</evidence>
<comment type="similarity">
    <text evidence="2">Belongs to the ABC transporter superfamily.</text>
</comment>
<evidence type="ECO:0000256" key="10">
    <source>
        <dbReference type="ARBA" id="ARBA00023136"/>
    </source>
</evidence>
<dbReference type="AlphaFoldDB" id="J0CFS5"/>
<dbReference type="InterPro" id="IPR017871">
    <property type="entry name" value="ABC_transporter-like_CS"/>
</dbReference>
<dbReference type="InterPro" id="IPR050107">
    <property type="entry name" value="ABC_carbohydrate_import_ATPase"/>
</dbReference>
<dbReference type="PANTHER" id="PTHR43790:SF3">
    <property type="entry name" value="D-ALLOSE IMPORT ATP-BINDING PROTEIN ALSA-RELATED"/>
    <property type="match status" value="1"/>
</dbReference>
<keyword evidence="6" id="KW-0677">Repeat</keyword>
<keyword evidence="10" id="KW-0472">Membrane</keyword>
<dbReference type="InterPro" id="IPR003439">
    <property type="entry name" value="ABC_transporter-like_ATP-bd"/>
</dbReference>
<keyword evidence="7" id="KW-0547">Nucleotide-binding</keyword>
<evidence type="ECO:0000256" key="6">
    <source>
        <dbReference type="ARBA" id="ARBA00022737"/>
    </source>
</evidence>
<reference evidence="12 13" key="1">
    <citation type="submission" date="2012-02" db="EMBL/GenBank/DDBJ databases">
        <title>Improved High-Quality Draft Sequence of Rhizobium leguminosarum bv. trifolii WSM2297.</title>
        <authorList>
            <consortium name="US DOE Joint Genome Institute"/>
            <person name="Lucas S."/>
            <person name="Han J."/>
            <person name="Lapidus A."/>
            <person name="Cheng J.-F."/>
            <person name="Goodwin L."/>
            <person name="Pitluck S."/>
            <person name="Peters L."/>
            <person name="Ovchinnikova G."/>
            <person name="Zhang X."/>
            <person name="Detter J.C."/>
            <person name="Han C."/>
            <person name="Tapia R."/>
            <person name="Land M."/>
            <person name="Hauser L."/>
            <person name="Kyrpides N."/>
            <person name="Ivanova N."/>
            <person name="Pagani I."/>
            <person name="Brau L."/>
            <person name="Yates R."/>
            <person name="O'Hara G."/>
            <person name="Rui T."/>
            <person name="Howieson J."/>
            <person name="Reeve W."/>
            <person name="Woyke T."/>
        </authorList>
    </citation>
    <scope>NUCLEOTIDE SEQUENCE [LARGE SCALE GENOMIC DNA]</scope>
    <source>
        <strain evidence="12 13">WSM2297</strain>
    </source>
</reference>
<dbReference type="InterPro" id="IPR027417">
    <property type="entry name" value="P-loop_NTPase"/>
</dbReference>
<dbReference type="CDD" id="cd03215">
    <property type="entry name" value="ABC_Carb_Monos_II"/>
    <property type="match status" value="1"/>
</dbReference>
<dbReference type="Proteomes" id="UP000005732">
    <property type="component" value="Unassembled WGS sequence"/>
</dbReference>
<keyword evidence="9" id="KW-1278">Translocase</keyword>
<evidence type="ECO:0000256" key="8">
    <source>
        <dbReference type="ARBA" id="ARBA00022840"/>
    </source>
</evidence>
<dbReference type="HOGENOM" id="CLU_000604_92_3_5"/>
<dbReference type="PROSITE" id="PS00211">
    <property type="entry name" value="ABC_TRANSPORTER_1"/>
    <property type="match status" value="1"/>
</dbReference>
<sequence>MRRALFRRVEGDVTFRIEKTMHEVDVSETAEDDILRLEGIGKRFPGVVALKDVSMRIGRGKGHVLLGENGAGKSTLINLLGGVFRPDDGHILFDGKPYHPASPLEAFRAGIRVIHQELHPLSNLTVAENLLFEHLPRRYGLVNYKAMNARAAELLEEVGLDVAPTTLASRLSVAQLQLVEIAKALCYESKLLVLDEPTATLTSKEVDRLFEILKRLKQRGVTTLYISHRLEEIFEVGDDVTVLRDGQHVTTRPLSGLVIPEIVELMVGRKLADHGIFKGDSTLSGEALGVSGLKVTRHSPELSFSVAKGEIVGIAGLVGSGRTEAVRALFGADLKASGEIRLNGQPVEINSPKDAVAAGLCLATEDRKMQGLMLDMSCAENATITALDKISRNGLIMGKAENDHAQRLVRELRIKTPSIHQAVRTFSGGNQQKVVIAKWLFRGPKVLIFDEPTRGIDVGAKAEIYELLWKFAAEGKGVLVVSSDLPELMGICHRIVVFSDGKIAGEIAREQFDESRILSLAYKEYSRVRQH</sequence>
<dbReference type="FunFam" id="3.40.50.300:FF:000127">
    <property type="entry name" value="Ribose import ATP-binding protein RbsA"/>
    <property type="match status" value="1"/>
</dbReference>
<dbReference type="PROSITE" id="PS50893">
    <property type="entry name" value="ABC_TRANSPORTER_2"/>
    <property type="match status" value="2"/>
</dbReference>
<keyword evidence="3" id="KW-0813">Transport</keyword>
<evidence type="ECO:0000256" key="4">
    <source>
        <dbReference type="ARBA" id="ARBA00022475"/>
    </source>
</evidence>
<dbReference type="GO" id="GO:0005524">
    <property type="term" value="F:ATP binding"/>
    <property type="evidence" value="ECO:0007669"/>
    <property type="project" value="UniProtKB-KW"/>
</dbReference>
<dbReference type="CDD" id="cd03216">
    <property type="entry name" value="ABC_Carb_Monos_I"/>
    <property type="match status" value="1"/>
</dbReference>
<evidence type="ECO:0000259" key="11">
    <source>
        <dbReference type="PROSITE" id="PS50893"/>
    </source>
</evidence>
<keyword evidence="5 12" id="KW-0762">Sugar transport</keyword>
<proteinExistence type="inferred from homology"/>
<evidence type="ECO:0000256" key="2">
    <source>
        <dbReference type="ARBA" id="ARBA00005417"/>
    </source>
</evidence>
<evidence type="ECO:0000256" key="1">
    <source>
        <dbReference type="ARBA" id="ARBA00004202"/>
    </source>
</evidence>
<evidence type="ECO:0000256" key="9">
    <source>
        <dbReference type="ARBA" id="ARBA00022967"/>
    </source>
</evidence>